<dbReference type="Pfam" id="PF00106">
    <property type="entry name" value="adh_short"/>
    <property type="match status" value="1"/>
</dbReference>
<evidence type="ECO:0000313" key="2">
    <source>
        <dbReference type="EMBL" id="KIW38647.1"/>
    </source>
</evidence>
<gene>
    <name evidence="2" type="ORF">PV06_09598</name>
</gene>
<accession>A0A0D2BMJ5</accession>
<keyword evidence="1" id="KW-0560">Oxidoreductase</keyword>
<dbReference type="EMBL" id="KN847341">
    <property type="protein sequence ID" value="KIW38647.1"/>
    <property type="molecule type" value="Genomic_DNA"/>
</dbReference>
<dbReference type="Gene3D" id="3.40.50.720">
    <property type="entry name" value="NAD(P)-binding Rossmann-like Domain"/>
    <property type="match status" value="1"/>
</dbReference>
<organism evidence="2 3">
    <name type="scientific">Exophiala oligosperma</name>
    <dbReference type="NCBI Taxonomy" id="215243"/>
    <lineage>
        <taxon>Eukaryota</taxon>
        <taxon>Fungi</taxon>
        <taxon>Dikarya</taxon>
        <taxon>Ascomycota</taxon>
        <taxon>Pezizomycotina</taxon>
        <taxon>Eurotiomycetes</taxon>
        <taxon>Chaetothyriomycetidae</taxon>
        <taxon>Chaetothyriales</taxon>
        <taxon>Herpotrichiellaceae</taxon>
        <taxon>Exophiala</taxon>
    </lineage>
</organism>
<evidence type="ECO:0000256" key="1">
    <source>
        <dbReference type="ARBA" id="ARBA00023002"/>
    </source>
</evidence>
<dbReference type="AlphaFoldDB" id="A0A0D2BMJ5"/>
<dbReference type="OrthoDB" id="542013at2759"/>
<evidence type="ECO:0000313" key="3">
    <source>
        <dbReference type="Proteomes" id="UP000053342"/>
    </source>
</evidence>
<dbReference type="PANTHER" id="PTHR43157">
    <property type="entry name" value="PHOSPHATIDYLINOSITOL-GLYCAN BIOSYNTHESIS CLASS F PROTEIN-RELATED"/>
    <property type="match status" value="1"/>
</dbReference>
<sequence>MPGPIFLLKGKFMPPKQIRKTFEGKTVIVTGSNTGVGYATALKYVQLAASTVILGVRSLQKGEMAKSQIETATGRTGVVQVWQVDMGSFESIDAFAKRVESLKRVDVAVLNAGIFPRTFKLSEKGWESNLQVNTLGTALLAILLAPKLQASRTADSPAHLVVVTSTGHMDVQLKPQDKDQLLHKYNNDLGVGPYQQHVASKLFMMWITRELAHRCLNGKGEPTVIINDACPGACRSDVARDFDTPLFTIAKRIGSFLAMRPAENGARVLVGASALGEDSNGRWRSADGTYAPPGEFITSDEGKILQNAMWTEVVGVLEQKIPRVKDVIASVLQFAFMTEIRPFMDAKLTAMLFVAEEQEYQK</sequence>
<dbReference type="PRINTS" id="PR00081">
    <property type="entry name" value="GDHRDH"/>
</dbReference>
<name>A0A0D2BMJ5_9EURO</name>
<evidence type="ECO:0008006" key="4">
    <source>
        <dbReference type="Google" id="ProtNLM"/>
    </source>
</evidence>
<keyword evidence="3" id="KW-1185">Reference proteome</keyword>
<dbReference type="STRING" id="215243.A0A0D2BMJ5"/>
<dbReference type="RefSeq" id="XP_016258863.1">
    <property type="nucleotide sequence ID" value="XM_016411056.1"/>
</dbReference>
<dbReference type="PANTHER" id="PTHR43157:SF22">
    <property type="entry name" value="SHORT-CHAIN DEHYDROGENASE_REDUCTASE PHMF"/>
    <property type="match status" value="1"/>
</dbReference>
<proteinExistence type="predicted"/>
<dbReference type="SUPFAM" id="SSF51735">
    <property type="entry name" value="NAD(P)-binding Rossmann-fold domains"/>
    <property type="match status" value="1"/>
</dbReference>
<dbReference type="HOGENOM" id="CLU_010194_44_4_1"/>
<dbReference type="Proteomes" id="UP000053342">
    <property type="component" value="Unassembled WGS sequence"/>
</dbReference>
<dbReference type="InterPro" id="IPR036291">
    <property type="entry name" value="NAD(P)-bd_dom_sf"/>
</dbReference>
<protein>
    <recommendedName>
        <fullName evidence="4">Ketoreductase (KR) domain-containing protein</fullName>
    </recommendedName>
</protein>
<dbReference type="VEuPathDB" id="FungiDB:PV06_09598"/>
<dbReference type="InterPro" id="IPR002347">
    <property type="entry name" value="SDR_fam"/>
</dbReference>
<reference evidence="2 3" key="1">
    <citation type="submission" date="2015-01" db="EMBL/GenBank/DDBJ databases">
        <title>The Genome Sequence of Exophiala oligosperma CBS72588.</title>
        <authorList>
            <consortium name="The Broad Institute Genomics Platform"/>
            <person name="Cuomo C."/>
            <person name="de Hoog S."/>
            <person name="Gorbushina A."/>
            <person name="Stielow B."/>
            <person name="Teixiera M."/>
            <person name="Abouelleil A."/>
            <person name="Chapman S.B."/>
            <person name="Priest M."/>
            <person name="Young S.K."/>
            <person name="Wortman J."/>
            <person name="Nusbaum C."/>
            <person name="Birren B."/>
        </authorList>
    </citation>
    <scope>NUCLEOTIDE SEQUENCE [LARGE SCALE GENOMIC DNA]</scope>
    <source>
        <strain evidence="2 3">CBS 72588</strain>
    </source>
</reference>
<dbReference type="GO" id="GO:0016491">
    <property type="term" value="F:oxidoreductase activity"/>
    <property type="evidence" value="ECO:0007669"/>
    <property type="project" value="UniProtKB-KW"/>
</dbReference>
<dbReference type="GeneID" id="27361672"/>